<evidence type="ECO:0000313" key="1">
    <source>
        <dbReference type="EMBL" id="TYO62081.1"/>
    </source>
</evidence>
<reference evidence="1 2" key="1">
    <citation type="submission" date="2019-08" db="EMBL/GenBank/DDBJ databases">
        <title>Bradyrhizobium hipponensis sp. nov., a rhizobium isolated from a Lupinus angustifolius root nodule in Tunisia.</title>
        <authorList>
            <person name="Off K."/>
            <person name="Rejili M."/>
            <person name="Mars M."/>
            <person name="Brachmann A."/>
            <person name="Marin M."/>
        </authorList>
    </citation>
    <scope>NUCLEOTIDE SEQUENCE [LARGE SCALE GENOMIC DNA]</scope>
    <source>
        <strain evidence="2">aSej3</strain>
    </source>
</reference>
<protein>
    <submittedName>
        <fullName evidence="1">Uncharacterized protein</fullName>
    </submittedName>
</protein>
<dbReference type="EMBL" id="VSTH01000145">
    <property type="protein sequence ID" value="TYO62081.1"/>
    <property type="molecule type" value="Genomic_DNA"/>
</dbReference>
<dbReference type="AlphaFoldDB" id="A0A5S4YCD7"/>
<name>A0A5S4YCD7_9BRAD</name>
<keyword evidence="2" id="KW-1185">Reference proteome</keyword>
<evidence type="ECO:0000313" key="2">
    <source>
        <dbReference type="Proteomes" id="UP000324797"/>
    </source>
</evidence>
<organism evidence="1 2">
    <name type="scientific">Bradyrhizobium hipponense</name>
    <dbReference type="NCBI Taxonomy" id="2605638"/>
    <lineage>
        <taxon>Bacteria</taxon>
        <taxon>Pseudomonadati</taxon>
        <taxon>Pseudomonadota</taxon>
        <taxon>Alphaproteobacteria</taxon>
        <taxon>Hyphomicrobiales</taxon>
        <taxon>Nitrobacteraceae</taxon>
        <taxon>Bradyrhizobium</taxon>
    </lineage>
</organism>
<comment type="caution">
    <text evidence="1">The sequence shown here is derived from an EMBL/GenBank/DDBJ whole genome shotgun (WGS) entry which is preliminary data.</text>
</comment>
<accession>A0A5S4YCD7</accession>
<sequence>MFVPSAESLMSALNLDKSTLDGSGYVKVPAGLLKLLLQIAIAAADFDEDSYLRANPDVARAVSRGELESAHMHYIGFGYFEGRRGGGPAVDAEWYLGKYPDVGAAVRDGRVKSAEAHFLSIGGGEGRSPAADYEAEAAQWKSAIRGKAG</sequence>
<gene>
    <name evidence="1" type="ORF">FXV83_34750</name>
</gene>
<proteinExistence type="predicted"/>
<dbReference type="Proteomes" id="UP000324797">
    <property type="component" value="Unassembled WGS sequence"/>
</dbReference>